<dbReference type="Pfam" id="PF08338">
    <property type="entry name" value="DUF1731"/>
    <property type="match status" value="1"/>
</dbReference>
<dbReference type="Pfam" id="PF01370">
    <property type="entry name" value="Epimerase"/>
    <property type="match status" value="1"/>
</dbReference>
<feature type="domain" description="DUF1731" evidence="3">
    <location>
        <begin position="244"/>
        <end position="292"/>
    </location>
</feature>
<feature type="domain" description="NAD-dependent epimerase/dehydratase" evidence="2">
    <location>
        <begin position="5"/>
        <end position="122"/>
    </location>
</feature>
<accession>A0ABS5LBP2</accession>
<evidence type="ECO:0000259" key="3">
    <source>
        <dbReference type="Pfam" id="PF08338"/>
    </source>
</evidence>
<gene>
    <name evidence="4" type="ORF">J9317_03700</name>
</gene>
<dbReference type="PANTHER" id="PTHR11092">
    <property type="entry name" value="SUGAR NUCLEOTIDE EPIMERASE RELATED"/>
    <property type="match status" value="1"/>
</dbReference>
<name>A0ABS5LBP2_9BACI</name>
<dbReference type="NCBIfam" id="TIGR01777">
    <property type="entry name" value="yfcH"/>
    <property type="match status" value="1"/>
</dbReference>
<dbReference type="InterPro" id="IPR036291">
    <property type="entry name" value="NAD(P)-bd_dom_sf"/>
</dbReference>
<dbReference type="PANTHER" id="PTHR11092:SF0">
    <property type="entry name" value="EPIMERASE FAMILY PROTEIN SDR39U1"/>
    <property type="match status" value="1"/>
</dbReference>
<dbReference type="EMBL" id="JAGVRK010000001">
    <property type="protein sequence ID" value="MBS2967879.1"/>
    <property type="molecule type" value="Genomic_DNA"/>
</dbReference>
<dbReference type="Gene3D" id="3.40.50.720">
    <property type="entry name" value="NAD(P)-binding Rossmann-like Domain"/>
    <property type="match status" value="1"/>
</dbReference>
<comment type="similarity">
    <text evidence="1">Belongs to the NAD(P)-dependent epimerase/dehydratase family. SDR39U1 subfamily.</text>
</comment>
<comment type="caution">
    <text evidence="4">The sequence shown here is derived from an EMBL/GenBank/DDBJ whole genome shotgun (WGS) entry which is preliminary data.</text>
</comment>
<sequence length="298" mass="33093">MKKKVVLAGGTGFIGHYLNGQFAGAGYDVKVISRGSKSHSWDRFDSVVEAIEGSDMLINLAGKSVNCRYNEKNKAEIFSSRTDTTEMLGKAVLKCVNPPSLWINSSTATIYRHAEDRPMTEENGEIGSGFSVEVAKAWEKSFFSFDLPNTRQAALRIAIVLGDGGVMTPYKNLAKFGLGGVQGSGKQMFSWIHVEDVYRIIQFIRENEHLSGVFNTAAPKPISNKEFMSEVRKAMNIKFGLPSPKWMLGMGAVFIRTETELVLKSRWVIPERLEREGFTFKYPDMESALGEILGEGAR</sequence>
<dbReference type="InterPro" id="IPR001509">
    <property type="entry name" value="Epimerase_deHydtase"/>
</dbReference>
<keyword evidence="5" id="KW-1185">Reference proteome</keyword>
<evidence type="ECO:0000313" key="5">
    <source>
        <dbReference type="Proteomes" id="UP000682403"/>
    </source>
</evidence>
<dbReference type="InterPro" id="IPR013549">
    <property type="entry name" value="DUF1731"/>
</dbReference>
<proteinExistence type="inferred from homology"/>
<organism evidence="4 5">
    <name type="scientific">Metabacillus flavus</name>
    <dbReference type="NCBI Taxonomy" id="2823519"/>
    <lineage>
        <taxon>Bacteria</taxon>
        <taxon>Bacillati</taxon>
        <taxon>Bacillota</taxon>
        <taxon>Bacilli</taxon>
        <taxon>Bacillales</taxon>
        <taxon>Bacillaceae</taxon>
        <taxon>Metabacillus</taxon>
    </lineage>
</organism>
<protein>
    <submittedName>
        <fullName evidence="4">TIGR01777 family oxidoreductase</fullName>
    </submittedName>
</protein>
<dbReference type="RefSeq" id="WP_211562091.1">
    <property type="nucleotide sequence ID" value="NZ_JAGVRK010000001.1"/>
</dbReference>
<dbReference type="Proteomes" id="UP000682403">
    <property type="component" value="Unassembled WGS sequence"/>
</dbReference>
<reference evidence="4 5" key="1">
    <citation type="submission" date="2021-04" db="EMBL/GenBank/DDBJ databases">
        <title>Metabacillus sp. strain KIGAM252 whole genome sequence.</title>
        <authorList>
            <person name="Seo M.-J."/>
            <person name="Cho E.-S."/>
            <person name="Hwang C.Y."/>
            <person name="Yoon D.J."/>
        </authorList>
    </citation>
    <scope>NUCLEOTIDE SEQUENCE [LARGE SCALE GENOMIC DNA]</scope>
    <source>
        <strain evidence="4 5">KIGAM252</strain>
    </source>
</reference>
<evidence type="ECO:0000256" key="1">
    <source>
        <dbReference type="ARBA" id="ARBA00009353"/>
    </source>
</evidence>
<dbReference type="InterPro" id="IPR010099">
    <property type="entry name" value="SDR39U1"/>
</dbReference>
<evidence type="ECO:0000259" key="2">
    <source>
        <dbReference type="Pfam" id="PF01370"/>
    </source>
</evidence>
<evidence type="ECO:0000313" key="4">
    <source>
        <dbReference type="EMBL" id="MBS2967879.1"/>
    </source>
</evidence>
<dbReference type="SUPFAM" id="SSF51735">
    <property type="entry name" value="NAD(P)-binding Rossmann-fold domains"/>
    <property type="match status" value="1"/>
</dbReference>
<dbReference type="CDD" id="cd05242">
    <property type="entry name" value="SDR_a8"/>
    <property type="match status" value="1"/>
</dbReference>